<dbReference type="Gene3D" id="2.40.50.90">
    <property type="match status" value="1"/>
</dbReference>
<sequence length="401" mass="45663">MGNILKRFTGGDRDSGDDDYYPFYRPTSRPRYGYGLQAGIRFRWEDEPAEASQSPGFTFTAEDDDDDDYGDHHCVAQSGSYIVFHSGREDQPAAPSRPRRDVASLLIQDLLCFKRTSMVPEALGQHVTSSKKAQVKWYRNILDAYKNMRAPLKTPEEAAQLIATALSRIQRADLEGILSFYNLPIPCPLPPSGSASSLPEGVQFVLNTLPIDNKSIGDGDGFSAYVDTANPRESANVPLEVQKMVIARTEARTHRAYQEALSSLDKEGYRVIPISSEEILAKKYRIRMRGVDAPELKMANGKESQDELVKLIGGKSVTIYVYEQDPFGRYVCDIYCDNVFIQEQMLKRGHVWHFEKYDKRPEFAQWEKEARAARRGLWASENPEKPWDWRRKQRSANIQVY</sequence>
<dbReference type="PROSITE" id="PS50830">
    <property type="entry name" value="TNASE_3"/>
    <property type="match status" value="1"/>
</dbReference>
<reference evidence="4" key="1">
    <citation type="submission" date="2024-06" db="EMBL/GenBank/DDBJ databases">
        <authorList>
            <person name="Ryan C."/>
        </authorList>
    </citation>
    <scope>NUCLEOTIDE SEQUENCE [LARGE SCALE GENOMIC DNA]</scope>
</reference>
<evidence type="ECO:0000259" key="1">
    <source>
        <dbReference type="PROSITE" id="PS50830"/>
    </source>
</evidence>
<protein>
    <recommendedName>
        <fullName evidence="1">TNase-like domain-containing protein</fullName>
    </recommendedName>
</protein>
<dbReference type="EMBL" id="OZ075120">
    <property type="protein sequence ID" value="CAL4897206.1"/>
    <property type="molecule type" value="Genomic_DNA"/>
</dbReference>
<evidence type="ECO:0000313" key="2">
    <source>
        <dbReference type="EMBL" id="CAL4897206.1"/>
    </source>
</evidence>
<dbReference type="PANTHER" id="PTHR12302">
    <property type="entry name" value="EBNA2 BINDING PROTEIN P100"/>
    <property type="match status" value="1"/>
</dbReference>
<dbReference type="SMART" id="SM00318">
    <property type="entry name" value="SNc"/>
    <property type="match status" value="1"/>
</dbReference>
<reference evidence="3 4" key="2">
    <citation type="submission" date="2024-10" db="EMBL/GenBank/DDBJ databases">
        <authorList>
            <person name="Ryan C."/>
        </authorList>
    </citation>
    <scope>NUCLEOTIDE SEQUENCE [LARGE SCALE GENOMIC DNA]</scope>
</reference>
<dbReference type="InterPro" id="IPR035437">
    <property type="entry name" value="SNase_OB-fold_sf"/>
</dbReference>
<dbReference type="SUPFAM" id="SSF50199">
    <property type="entry name" value="Staphylococcal nuclease"/>
    <property type="match status" value="1"/>
</dbReference>
<keyword evidence="4" id="KW-1185">Reference proteome</keyword>
<dbReference type="InterPro" id="IPR016071">
    <property type="entry name" value="Staphylococal_nuclease_OB-fold"/>
</dbReference>
<dbReference type="Proteomes" id="UP001497457">
    <property type="component" value="Chromosome 9rd"/>
</dbReference>
<dbReference type="AlphaFoldDB" id="A0ABC9GRZ1"/>
<organism evidence="3 4">
    <name type="scientific">Urochloa decumbens</name>
    <dbReference type="NCBI Taxonomy" id="240449"/>
    <lineage>
        <taxon>Eukaryota</taxon>
        <taxon>Viridiplantae</taxon>
        <taxon>Streptophyta</taxon>
        <taxon>Embryophyta</taxon>
        <taxon>Tracheophyta</taxon>
        <taxon>Spermatophyta</taxon>
        <taxon>Magnoliopsida</taxon>
        <taxon>Liliopsida</taxon>
        <taxon>Poales</taxon>
        <taxon>Poaceae</taxon>
        <taxon>PACMAD clade</taxon>
        <taxon>Panicoideae</taxon>
        <taxon>Panicodae</taxon>
        <taxon>Paniceae</taxon>
        <taxon>Melinidinae</taxon>
        <taxon>Urochloa</taxon>
    </lineage>
</organism>
<feature type="domain" description="TNase-like" evidence="1">
    <location>
        <begin position="216"/>
        <end position="380"/>
    </location>
</feature>
<dbReference type="Proteomes" id="UP001497457">
    <property type="component" value="Chromosome 10rd"/>
</dbReference>
<dbReference type="Pfam" id="PF00565">
    <property type="entry name" value="SNase"/>
    <property type="match status" value="1"/>
</dbReference>
<proteinExistence type="predicted"/>
<dbReference type="PANTHER" id="PTHR12302:SF17">
    <property type="entry name" value="STAPHYLOCOCCAL-LIKE NUCLEASE CAN3-RELATED"/>
    <property type="match status" value="1"/>
</dbReference>
<gene>
    <name evidence="3" type="ORF">URODEC1_LOCUS118352</name>
    <name evidence="2" type="ORF">URODEC1_LOCUS7122</name>
</gene>
<evidence type="ECO:0000313" key="4">
    <source>
        <dbReference type="Proteomes" id="UP001497457"/>
    </source>
</evidence>
<name>A0ABC9GRZ1_9POAL</name>
<dbReference type="EMBL" id="OZ075119">
    <property type="protein sequence ID" value="CAL5098622.1"/>
    <property type="molecule type" value="Genomic_DNA"/>
</dbReference>
<accession>A0ABC9GRZ1</accession>
<evidence type="ECO:0000313" key="3">
    <source>
        <dbReference type="EMBL" id="CAL5098622.1"/>
    </source>
</evidence>